<protein>
    <recommendedName>
        <fullName evidence="4">ABC-type transport system involved in multi-copper enzyme maturation, permease component</fullName>
    </recommendedName>
</protein>
<organism evidence="2 3">
    <name type="scientific">Pseudoxanthomonas gei</name>
    <dbReference type="NCBI Taxonomy" id="1383030"/>
    <lineage>
        <taxon>Bacteria</taxon>
        <taxon>Pseudomonadati</taxon>
        <taxon>Pseudomonadota</taxon>
        <taxon>Gammaproteobacteria</taxon>
        <taxon>Lysobacterales</taxon>
        <taxon>Lysobacteraceae</taxon>
        <taxon>Pseudoxanthomonas</taxon>
    </lineage>
</organism>
<sequence length="339" mass="37228">MKVRFSDRGAWLSSAGALLFASWCTGWLWGLLQITHELPGILTSKPGAGAFELLEIPTGKPYPQVLLAVFLLCLLPVFLLSALRGAWDRKGRALASLAWPLRTRSLGLSCLAWVIAGTLLGLLLRGGSVVDRVMLLIWILALVVTPFLGLNPMTLDAVTPSHWWRPGWPGGSALLKCLLLWVGYLTARFVLGVIVDVSRISWLMAGLSFLDEALLLCVVVLSISIWLSRGRWPQVRGDVARMWGNGFVWEFLWQNLVIGVMILALAVPLLLNALAGIFLLPQYEQWANHVGAQVPLGMRLQGEAYRATDAFLPVLLAPLGLYSLLVQGRLMRQHGVGKV</sequence>
<evidence type="ECO:0008006" key="4">
    <source>
        <dbReference type="Google" id="ProtNLM"/>
    </source>
</evidence>
<comment type="caution">
    <text evidence="2">The sequence shown here is derived from an EMBL/GenBank/DDBJ whole genome shotgun (WGS) entry which is preliminary data.</text>
</comment>
<feature type="transmembrane region" description="Helical" evidence="1">
    <location>
        <begin position="173"/>
        <end position="194"/>
    </location>
</feature>
<dbReference type="RefSeq" id="WP_162349338.1">
    <property type="nucleotide sequence ID" value="NZ_QOVG01000004.1"/>
</dbReference>
<dbReference type="EMBL" id="QOVG01000004">
    <property type="protein sequence ID" value="NDK38771.1"/>
    <property type="molecule type" value="Genomic_DNA"/>
</dbReference>
<feature type="transmembrane region" description="Helical" evidence="1">
    <location>
        <begin position="200"/>
        <end position="227"/>
    </location>
</feature>
<keyword evidence="1" id="KW-0812">Transmembrane</keyword>
<dbReference type="Proteomes" id="UP001429354">
    <property type="component" value="Unassembled WGS sequence"/>
</dbReference>
<feature type="transmembrane region" description="Helical" evidence="1">
    <location>
        <begin position="65"/>
        <end position="86"/>
    </location>
</feature>
<keyword evidence="3" id="KW-1185">Reference proteome</keyword>
<feature type="transmembrane region" description="Helical" evidence="1">
    <location>
        <begin position="133"/>
        <end position="152"/>
    </location>
</feature>
<evidence type="ECO:0000313" key="3">
    <source>
        <dbReference type="Proteomes" id="UP001429354"/>
    </source>
</evidence>
<keyword evidence="1" id="KW-0472">Membrane</keyword>
<evidence type="ECO:0000313" key="2">
    <source>
        <dbReference type="EMBL" id="NDK38771.1"/>
    </source>
</evidence>
<feature type="transmembrane region" description="Helical" evidence="1">
    <location>
        <begin position="247"/>
        <end position="280"/>
    </location>
</feature>
<evidence type="ECO:0000256" key="1">
    <source>
        <dbReference type="SAM" id="Phobius"/>
    </source>
</evidence>
<gene>
    <name evidence="2" type="ORF">DT603_07955</name>
</gene>
<name>A0ABX0AGY5_9GAMM</name>
<accession>A0ABX0AGY5</accession>
<feature type="transmembrane region" description="Helical" evidence="1">
    <location>
        <begin position="106"/>
        <end position="127"/>
    </location>
</feature>
<feature type="transmembrane region" description="Helical" evidence="1">
    <location>
        <begin position="304"/>
        <end position="325"/>
    </location>
</feature>
<keyword evidence="1" id="KW-1133">Transmembrane helix</keyword>
<reference evidence="2 3" key="1">
    <citation type="submission" date="2018-07" db="EMBL/GenBank/DDBJ databases">
        <title>Whole genome Sequencing of Pseudoxanthomonas gei KCTC 32298 (T).</title>
        <authorList>
            <person name="Kumar S."/>
            <person name="Bansal K."/>
            <person name="Kaur A."/>
            <person name="Patil P."/>
            <person name="Sharma S."/>
            <person name="Patil P.B."/>
        </authorList>
    </citation>
    <scope>NUCLEOTIDE SEQUENCE [LARGE SCALE GENOMIC DNA]</scope>
    <source>
        <strain evidence="2 3">KCTC 32298</strain>
    </source>
</reference>
<proteinExistence type="predicted"/>
<feature type="transmembrane region" description="Helical" evidence="1">
    <location>
        <begin position="12"/>
        <end position="32"/>
    </location>
</feature>